<dbReference type="InterPro" id="IPR013783">
    <property type="entry name" value="Ig-like_fold"/>
</dbReference>
<feature type="compositionally biased region" description="Basic and acidic residues" evidence="1">
    <location>
        <begin position="341"/>
        <end position="353"/>
    </location>
</feature>
<keyword evidence="2" id="KW-1133">Transmembrane helix</keyword>
<feature type="signal peptide" evidence="3">
    <location>
        <begin position="1"/>
        <end position="18"/>
    </location>
</feature>
<proteinExistence type="predicted"/>
<evidence type="ECO:0000256" key="1">
    <source>
        <dbReference type="SAM" id="MobiDB-lite"/>
    </source>
</evidence>
<keyword evidence="6" id="KW-1185">Reference proteome</keyword>
<evidence type="ECO:0000313" key="6">
    <source>
        <dbReference type="Proteomes" id="UP000218231"/>
    </source>
</evidence>
<name>A0A2A2JT65_9BILA</name>
<evidence type="ECO:0000256" key="3">
    <source>
        <dbReference type="SAM" id="SignalP"/>
    </source>
</evidence>
<dbReference type="InterPro" id="IPR007110">
    <property type="entry name" value="Ig-like_dom"/>
</dbReference>
<dbReference type="EMBL" id="LIAE01010239">
    <property type="protein sequence ID" value="PAV64848.1"/>
    <property type="molecule type" value="Genomic_DNA"/>
</dbReference>
<keyword evidence="3" id="KW-0732">Signal</keyword>
<dbReference type="AlphaFoldDB" id="A0A2A2JT65"/>
<dbReference type="Proteomes" id="UP000218231">
    <property type="component" value="Unassembled WGS sequence"/>
</dbReference>
<evidence type="ECO:0000313" key="5">
    <source>
        <dbReference type="EMBL" id="PAV64848.1"/>
    </source>
</evidence>
<dbReference type="Gene3D" id="2.60.40.10">
    <property type="entry name" value="Immunoglobulins"/>
    <property type="match status" value="1"/>
</dbReference>
<keyword evidence="2" id="KW-0812">Transmembrane</keyword>
<dbReference type="OrthoDB" id="5858502at2759"/>
<feature type="chain" id="PRO_5012878105" description="Ig-like domain-containing protein" evidence="3">
    <location>
        <begin position="19"/>
        <end position="372"/>
    </location>
</feature>
<feature type="region of interest" description="Disordered" evidence="1">
    <location>
        <begin position="341"/>
        <end position="372"/>
    </location>
</feature>
<feature type="domain" description="Ig-like" evidence="4">
    <location>
        <begin position="132"/>
        <end position="241"/>
    </location>
</feature>
<organism evidence="5 6">
    <name type="scientific">Diploscapter pachys</name>
    <dbReference type="NCBI Taxonomy" id="2018661"/>
    <lineage>
        <taxon>Eukaryota</taxon>
        <taxon>Metazoa</taxon>
        <taxon>Ecdysozoa</taxon>
        <taxon>Nematoda</taxon>
        <taxon>Chromadorea</taxon>
        <taxon>Rhabditida</taxon>
        <taxon>Rhabditina</taxon>
        <taxon>Rhabditomorpha</taxon>
        <taxon>Rhabditoidea</taxon>
        <taxon>Rhabditidae</taxon>
        <taxon>Diploscapter</taxon>
    </lineage>
</organism>
<gene>
    <name evidence="5" type="ORF">WR25_01072</name>
</gene>
<evidence type="ECO:0000259" key="4">
    <source>
        <dbReference type="PROSITE" id="PS50835"/>
    </source>
</evidence>
<dbReference type="PROSITE" id="PS50835">
    <property type="entry name" value="IG_LIKE"/>
    <property type="match status" value="1"/>
</dbReference>
<accession>A0A2A2JT65</accession>
<keyword evidence="2" id="KW-0472">Membrane</keyword>
<dbReference type="CDD" id="cd00096">
    <property type="entry name" value="Ig"/>
    <property type="match status" value="1"/>
</dbReference>
<sequence>MRHLVGCLLLFFLHDTFSFKPIKIIDVEDEEFEKDIKNWWQRRKNNTKPPSESEKLARFRAWLKYDTDCQWLSTDELNEKIKAGRCPPISITTEVPNKSKMEMIAKLKAIRKKYKKRKNAFISHNTKQFVMRQVMTDTQKLSIKEGTFANFMCDVAKRKEEKKEREKKNKKRFFIWGWIFDNTTEIVDWYVNGNEVQQLWYDWRVSLSYDGELGIWPINKSDTGRIECYVNGEFRVSAELEVFTLGEAVLKSFRNFGYSCAFFCVIAIIIVFFVSDITHPTKRIAHIDRMEEFMANQLLYRTDKVKKNVANIVGKGEEPNDRIKNLADVSKRSIREILRLQKPVESDPDAPEKKPKRRSNFYHKNATKMSKV</sequence>
<reference evidence="5 6" key="1">
    <citation type="journal article" date="2017" name="Curr. Biol.">
        <title>Genome architecture and evolution of a unichromosomal asexual nematode.</title>
        <authorList>
            <person name="Fradin H."/>
            <person name="Zegar C."/>
            <person name="Gutwein M."/>
            <person name="Lucas J."/>
            <person name="Kovtun M."/>
            <person name="Corcoran D."/>
            <person name="Baugh L.R."/>
            <person name="Kiontke K."/>
            <person name="Gunsalus K."/>
            <person name="Fitch D.H."/>
            <person name="Piano F."/>
        </authorList>
    </citation>
    <scope>NUCLEOTIDE SEQUENCE [LARGE SCALE GENOMIC DNA]</scope>
    <source>
        <strain evidence="5">PF1309</strain>
    </source>
</reference>
<protein>
    <recommendedName>
        <fullName evidence="4">Ig-like domain-containing protein</fullName>
    </recommendedName>
</protein>
<feature type="transmembrane region" description="Helical" evidence="2">
    <location>
        <begin position="256"/>
        <end position="274"/>
    </location>
</feature>
<comment type="caution">
    <text evidence="5">The sequence shown here is derived from an EMBL/GenBank/DDBJ whole genome shotgun (WGS) entry which is preliminary data.</text>
</comment>
<evidence type="ECO:0000256" key="2">
    <source>
        <dbReference type="SAM" id="Phobius"/>
    </source>
</evidence>
<dbReference type="STRING" id="2018661.A0A2A2JT65"/>